<keyword evidence="3" id="KW-1185">Reference proteome</keyword>
<dbReference type="SUPFAM" id="SSF100939">
    <property type="entry name" value="SPOC domain-like"/>
    <property type="match status" value="1"/>
</dbReference>
<dbReference type="PANTHER" id="PTHR30510">
    <property type="entry name" value="UPF0229 PROTEIN YEAH"/>
    <property type="match status" value="1"/>
</dbReference>
<evidence type="ECO:0008006" key="4">
    <source>
        <dbReference type="Google" id="ProtNLM"/>
    </source>
</evidence>
<name>M4HNE2_9CAUD</name>
<evidence type="ECO:0000313" key="3">
    <source>
        <dbReference type="Proteomes" id="UP000011865"/>
    </source>
</evidence>
<dbReference type="Pfam" id="PF04285">
    <property type="entry name" value="DUF444"/>
    <property type="match status" value="1"/>
</dbReference>
<evidence type="ECO:0000313" key="2">
    <source>
        <dbReference type="EMBL" id="AFQ96349.1"/>
    </source>
</evidence>
<dbReference type="InterPro" id="IPR016194">
    <property type="entry name" value="SPOC-like_C_dom_sf"/>
</dbReference>
<protein>
    <recommendedName>
        <fullName evidence="4">Sporulation protein YhbH</fullName>
    </recommendedName>
</protein>
<organism evidence="2 3">
    <name type="scientific">Bacillus phage vB_BceM_Bc431v3</name>
    <dbReference type="NCBI Taxonomy" id="1195072"/>
    <lineage>
        <taxon>Viruses</taxon>
        <taxon>Duplodnaviria</taxon>
        <taxon>Heunggongvirae</taxon>
        <taxon>Uroviricota</taxon>
        <taxon>Caudoviricetes</taxon>
        <taxon>Herelleviridae</taxon>
        <taxon>Bastillevirinae</taxon>
        <taxon>Caeruleovirus</taxon>
        <taxon>Caeruleovirus Bc431</taxon>
    </lineage>
</organism>
<dbReference type="KEGG" id="vg:15041798"/>
<evidence type="ECO:0000256" key="1">
    <source>
        <dbReference type="SAM" id="Coils"/>
    </source>
</evidence>
<sequence>MSTINMRDNVMQIMNRAHSDAKREIYKDLSKVMTENEQLRTENDELKGKVTRLEERVKFLESLPTQMPKSLLEPVIPKKVLKLALTDEDLFREGDLDECTQDLYFNETSDRLYKAIGLDKKEGTTQPGHRPVLLIAKDCSGSMGIWEKYMSECIATWTEEMLSRKYGQRVIVRYVNFHTEAKEVERDEFYKGYEHGGTIVSTAGKLLNTIADEYDYTGKDDIHVLFLSDGDNLTSDNTRAITQFRRLVGKSKDVWYVEPNQYNRHSTIRTGFGHERTANGKIGMFALDFKSREEVLKIIDFMFNRLATK</sequence>
<dbReference type="InterPro" id="IPR006698">
    <property type="entry name" value="UPF0229"/>
</dbReference>
<accession>M4HNE2</accession>
<reference evidence="2 3" key="1">
    <citation type="journal article" date="2013" name="Virol. J.">
        <title>Genome sequence and analysis of a broad-host range lytic bacteriophage that infects the Bacillus cereus group.</title>
        <authorList>
            <person name="El-Arabi T.F."/>
            <person name="Griffiths M.W."/>
            <person name="She Y.M."/>
            <person name="Villegas A."/>
            <person name="Lingohr E.J."/>
            <person name="Kropinski A.M."/>
        </authorList>
    </citation>
    <scope>NUCLEOTIDE SEQUENCE [LARGE SCALE GENOMIC DNA]</scope>
</reference>
<dbReference type="PANTHER" id="PTHR30510:SF2">
    <property type="entry name" value="UPF0229 PROTEIN YEAH"/>
    <property type="match status" value="1"/>
</dbReference>
<feature type="coiled-coil region" evidence="1">
    <location>
        <begin position="29"/>
        <end position="63"/>
    </location>
</feature>
<keyword evidence="1" id="KW-0175">Coiled coil</keyword>
<proteinExistence type="predicted"/>
<dbReference type="Proteomes" id="UP000011865">
    <property type="component" value="Segment"/>
</dbReference>
<gene>
    <name evidence="2" type="primary">orf041</name>
</gene>
<dbReference type="GeneID" id="15041798"/>
<dbReference type="OrthoDB" id="10882at10239"/>
<dbReference type="RefSeq" id="YP_007676939.1">
    <property type="nucleotide sequence ID" value="NC_020873.1"/>
</dbReference>
<dbReference type="EMBL" id="JX094431">
    <property type="protein sequence ID" value="AFQ96349.1"/>
    <property type="molecule type" value="Genomic_DNA"/>
</dbReference>